<comment type="caution">
    <text evidence="2">The sequence shown here is derived from an EMBL/GenBank/DDBJ whole genome shotgun (WGS) entry which is preliminary data.</text>
</comment>
<accession>A0A226DE68</accession>
<dbReference type="OrthoDB" id="10646833at2759"/>
<proteinExistence type="predicted"/>
<dbReference type="Proteomes" id="UP000198287">
    <property type="component" value="Unassembled WGS sequence"/>
</dbReference>
<dbReference type="AlphaFoldDB" id="A0A226DE68"/>
<name>A0A226DE68_FOLCA</name>
<protein>
    <submittedName>
        <fullName evidence="2">Uncharacterized protein</fullName>
    </submittedName>
</protein>
<keyword evidence="3" id="KW-1185">Reference proteome</keyword>
<dbReference type="EMBL" id="LNIX01000026">
    <property type="protein sequence ID" value="OXA42486.1"/>
    <property type="molecule type" value="Genomic_DNA"/>
</dbReference>
<evidence type="ECO:0000313" key="2">
    <source>
        <dbReference type="EMBL" id="OXA42486.1"/>
    </source>
</evidence>
<reference evidence="2 3" key="1">
    <citation type="submission" date="2015-12" db="EMBL/GenBank/DDBJ databases">
        <title>The genome of Folsomia candida.</title>
        <authorList>
            <person name="Faddeeva A."/>
            <person name="Derks M.F."/>
            <person name="Anvar Y."/>
            <person name="Smit S."/>
            <person name="Van Straalen N."/>
            <person name="Roelofs D."/>
        </authorList>
    </citation>
    <scope>NUCLEOTIDE SEQUENCE [LARGE SCALE GENOMIC DNA]</scope>
    <source>
        <strain evidence="2 3">VU population</strain>
        <tissue evidence="2">Whole body</tissue>
    </source>
</reference>
<feature type="region of interest" description="Disordered" evidence="1">
    <location>
        <begin position="20"/>
        <end position="84"/>
    </location>
</feature>
<sequence>MISYQTHLQSSNHTLAVIGSSEIFAEDDQDKGLDSDHDEAQSDGHEDDENKAANGQLNQKKKKPRSKPQYIKNTDHRTQHAKRSGLQLVKKIKDYAAKTGAKVYLQTEYRGAKSSHTFSYGEYWSLTGEVAEKATITSASVKEAVEEAVKGTFTPILKEITSGSNNAAFSAVHADCLGFPGITNKEIKEMPNYFCPDHLAFGRKRKGVKNHYVGAEPEPSKKLGKRGH</sequence>
<gene>
    <name evidence="2" type="ORF">Fcan01_22960</name>
</gene>
<feature type="compositionally biased region" description="Basic and acidic residues" evidence="1">
    <location>
        <begin position="30"/>
        <end position="51"/>
    </location>
</feature>
<evidence type="ECO:0000256" key="1">
    <source>
        <dbReference type="SAM" id="MobiDB-lite"/>
    </source>
</evidence>
<evidence type="ECO:0000313" key="3">
    <source>
        <dbReference type="Proteomes" id="UP000198287"/>
    </source>
</evidence>
<organism evidence="2 3">
    <name type="scientific">Folsomia candida</name>
    <name type="common">Springtail</name>
    <dbReference type="NCBI Taxonomy" id="158441"/>
    <lineage>
        <taxon>Eukaryota</taxon>
        <taxon>Metazoa</taxon>
        <taxon>Ecdysozoa</taxon>
        <taxon>Arthropoda</taxon>
        <taxon>Hexapoda</taxon>
        <taxon>Collembola</taxon>
        <taxon>Entomobryomorpha</taxon>
        <taxon>Isotomoidea</taxon>
        <taxon>Isotomidae</taxon>
        <taxon>Proisotominae</taxon>
        <taxon>Folsomia</taxon>
    </lineage>
</organism>